<dbReference type="PANTHER" id="PTHR43701">
    <property type="entry name" value="MEMBRANE TRANSPORTER PROTEIN MJ0441-RELATED"/>
    <property type="match status" value="1"/>
</dbReference>
<keyword evidence="7" id="KW-1185">Reference proteome</keyword>
<evidence type="ECO:0000256" key="1">
    <source>
        <dbReference type="ARBA" id="ARBA00004141"/>
    </source>
</evidence>
<reference evidence="7" key="1">
    <citation type="submission" date="2016-10" db="EMBL/GenBank/DDBJ databases">
        <authorList>
            <person name="Varghese N."/>
            <person name="Submissions S."/>
        </authorList>
    </citation>
    <scope>NUCLEOTIDE SEQUENCE [LARGE SCALE GENOMIC DNA]</scope>
    <source>
        <strain evidence="7">CGMCC 1.11014</strain>
    </source>
</reference>
<keyword evidence="5" id="KW-1003">Cell membrane</keyword>
<keyword evidence="2 5" id="KW-0812">Transmembrane</keyword>
<protein>
    <recommendedName>
        <fullName evidence="5">Probable membrane transporter protein</fullName>
    </recommendedName>
</protein>
<dbReference type="InterPro" id="IPR051598">
    <property type="entry name" value="TSUP/Inactive_protease-like"/>
</dbReference>
<comment type="similarity">
    <text evidence="5">Belongs to the 4-toluene sulfonate uptake permease (TSUP) (TC 2.A.102) family.</text>
</comment>
<dbReference type="STRING" id="1035707.SAMN05216552_1008192"/>
<feature type="transmembrane region" description="Helical" evidence="5">
    <location>
        <begin position="164"/>
        <end position="190"/>
    </location>
</feature>
<sequence>MTIQLALVCLAIGLLVGAVGIGGMLLPSALSVGTGIAIHQGMATALLTFVFTGLAGTLAFQRRGSIDWTLARPLTLGVAATAWAGAWTSSLLDAPALSLTLAALIVAAGLYTLHDGAAKRATAAATPAPTRRRWLLLAAAGAATGFVSGLTGVGGPVLSVPLMLALGFPVLASIGVGQVVQVVGALSGTAANLSLGTIDFELAAQAGAFEIAGVVAGAALIHRVDLRLAQRCVAALCIVAGMAFMLRGAALY</sequence>
<evidence type="ECO:0000313" key="7">
    <source>
        <dbReference type="Proteomes" id="UP000199391"/>
    </source>
</evidence>
<dbReference type="PANTHER" id="PTHR43701:SF2">
    <property type="entry name" value="MEMBRANE TRANSPORTER PROTEIN YJNA-RELATED"/>
    <property type="match status" value="1"/>
</dbReference>
<dbReference type="OrthoDB" id="3628926at2"/>
<dbReference type="InterPro" id="IPR002781">
    <property type="entry name" value="TM_pro_TauE-like"/>
</dbReference>
<name>A0A1I7IP80_9BURK</name>
<evidence type="ECO:0000313" key="6">
    <source>
        <dbReference type="EMBL" id="SFU74745.1"/>
    </source>
</evidence>
<proteinExistence type="inferred from homology"/>
<dbReference type="EMBL" id="FPBO01000008">
    <property type="protein sequence ID" value="SFU74745.1"/>
    <property type="molecule type" value="Genomic_DNA"/>
</dbReference>
<dbReference type="GO" id="GO:0005886">
    <property type="term" value="C:plasma membrane"/>
    <property type="evidence" value="ECO:0007669"/>
    <property type="project" value="UniProtKB-SubCell"/>
</dbReference>
<evidence type="ECO:0000256" key="3">
    <source>
        <dbReference type="ARBA" id="ARBA00022989"/>
    </source>
</evidence>
<feature type="transmembrane region" description="Helical" evidence="5">
    <location>
        <begin position="228"/>
        <end position="246"/>
    </location>
</feature>
<accession>A0A1I7IP80</accession>
<dbReference type="Pfam" id="PF01925">
    <property type="entry name" value="TauE"/>
    <property type="match status" value="1"/>
</dbReference>
<keyword evidence="4 5" id="KW-0472">Membrane</keyword>
<feature type="transmembrane region" description="Helical" evidence="5">
    <location>
        <begin position="134"/>
        <end position="158"/>
    </location>
</feature>
<evidence type="ECO:0000256" key="5">
    <source>
        <dbReference type="RuleBase" id="RU363041"/>
    </source>
</evidence>
<feature type="transmembrane region" description="Helical" evidence="5">
    <location>
        <begin position="94"/>
        <end position="113"/>
    </location>
</feature>
<evidence type="ECO:0000256" key="2">
    <source>
        <dbReference type="ARBA" id="ARBA00022692"/>
    </source>
</evidence>
<dbReference type="Proteomes" id="UP000199391">
    <property type="component" value="Unassembled WGS sequence"/>
</dbReference>
<evidence type="ECO:0000256" key="4">
    <source>
        <dbReference type="ARBA" id="ARBA00023136"/>
    </source>
</evidence>
<dbReference type="AlphaFoldDB" id="A0A1I7IP80"/>
<gene>
    <name evidence="6" type="ORF">SAMN05216552_1008192</name>
</gene>
<feature type="transmembrane region" description="Helical" evidence="5">
    <location>
        <begin position="70"/>
        <end position="88"/>
    </location>
</feature>
<organism evidence="6 7">
    <name type="scientific">Pseudoduganella namucuonensis</name>
    <dbReference type="NCBI Taxonomy" id="1035707"/>
    <lineage>
        <taxon>Bacteria</taxon>
        <taxon>Pseudomonadati</taxon>
        <taxon>Pseudomonadota</taxon>
        <taxon>Betaproteobacteria</taxon>
        <taxon>Burkholderiales</taxon>
        <taxon>Oxalobacteraceae</taxon>
        <taxon>Telluria group</taxon>
        <taxon>Pseudoduganella</taxon>
    </lineage>
</organism>
<feature type="transmembrane region" description="Helical" evidence="5">
    <location>
        <begin position="36"/>
        <end position="58"/>
    </location>
</feature>
<keyword evidence="3 5" id="KW-1133">Transmembrane helix</keyword>
<comment type="subcellular location">
    <subcellularLocation>
        <location evidence="5">Cell membrane</location>
        <topology evidence="5">Multi-pass membrane protein</topology>
    </subcellularLocation>
    <subcellularLocation>
        <location evidence="1">Membrane</location>
        <topology evidence="1">Multi-pass membrane protein</topology>
    </subcellularLocation>
</comment>
<dbReference type="RefSeq" id="WP_093555654.1">
    <property type="nucleotide sequence ID" value="NZ_FPBO01000008.1"/>
</dbReference>